<dbReference type="Proteomes" id="UP001141806">
    <property type="component" value="Unassembled WGS sequence"/>
</dbReference>
<reference evidence="1" key="1">
    <citation type="journal article" date="2023" name="Plant J.">
        <title>The genome of the king protea, Protea cynaroides.</title>
        <authorList>
            <person name="Chang J."/>
            <person name="Duong T.A."/>
            <person name="Schoeman C."/>
            <person name="Ma X."/>
            <person name="Roodt D."/>
            <person name="Barker N."/>
            <person name="Li Z."/>
            <person name="Van de Peer Y."/>
            <person name="Mizrachi E."/>
        </authorList>
    </citation>
    <scope>NUCLEOTIDE SEQUENCE</scope>
    <source>
        <tissue evidence="1">Young leaves</tissue>
    </source>
</reference>
<evidence type="ECO:0000313" key="2">
    <source>
        <dbReference type="Proteomes" id="UP001141806"/>
    </source>
</evidence>
<evidence type="ECO:0000313" key="1">
    <source>
        <dbReference type="EMBL" id="KAJ4956293.1"/>
    </source>
</evidence>
<comment type="caution">
    <text evidence="1">The sequence shown here is derived from an EMBL/GenBank/DDBJ whole genome shotgun (WGS) entry which is preliminary data.</text>
</comment>
<name>A0A9Q0GYM7_9MAGN</name>
<proteinExistence type="predicted"/>
<dbReference type="AlphaFoldDB" id="A0A9Q0GYM7"/>
<dbReference type="EMBL" id="JAMYWD010000011">
    <property type="protein sequence ID" value="KAJ4956293.1"/>
    <property type="molecule type" value="Genomic_DNA"/>
</dbReference>
<organism evidence="1 2">
    <name type="scientific">Protea cynaroides</name>
    <dbReference type="NCBI Taxonomy" id="273540"/>
    <lineage>
        <taxon>Eukaryota</taxon>
        <taxon>Viridiplantae</taxon>
        <taxon>Streptophyta</taxon>
        <taxon>Embryophyta</taxon>
        <taxon>Tracheophyta</taxon>
        <taxon>Spermatophyta</taxon>
        <taxon>Magnoliopsida</taxon>
        <taxon>Proteales</taxon>
        <taxon>Proteaceae</taxon>
        <taxon>Protea</taxon>
    </lineage>
</organism>
<sequence>MCIPEMKRRMSRRWQGRLAKARASWLPARAGAARVKEKGIDREGRPLGVAVKVSPADGGFSREIERRFGKTIRVYKLGGRRKQKGKRFNLAVAGFPTLR</sequence>
<protein>
    <submittedName>
        <fullName evidence="1">Uncharacterized protein</fullName>
    </submittedName>
</protein>
<accession>A0A9Q0GYM7</accession>
<gene>
    <name evidence="1" type="ORF">NE237_013076</name>
</gene>
<keyword evidence="2" id="KW-1185">Reference proteome</keyword>